<feature type="region of interest" description="Disordered" evidence="1">
    <location>
        <begin position="958"/>
        <end position="977"/>
    </location>
</feature>
<feature type="region of interest" description="Disordered" evidence="1">
    <location>
        <begin position="136"/>
        <end position="158"/>
    </location>
</feature>
<evidence type="ECO:0000259" key="3">
    <source>
        <dbReference type="Pfam" id="PF10551"/>
    </source>
</evidence>
<feature type="region of interest" description="Disordered" evidence="1">
    <location>
        <begin position="374"/>
        <end position="404"/>
    </location>
</feature>
<protein>
    <recommendedName>
        <fullName evidence="8">MULE transposase domain-containing protein</fullName>
    </recommendedName>
</protein>
<accession>A0A8H6LE39</accession>
<evidence type="ECO:0000259" key="5">
    <source>
        <dbReference type="Pfam" id="PF16787"/>
    </source>
</evidence>
<dbReference type="PANTHER" id="PTHR47718:SF3">
    <property type="entry name" value="PROTEIN FAR1-RELATED SEQUENCE 5-LIKE"/>
    <property type="match status" value="1"/>
</dbReference>
<feature type="domain" description="MULE transposase" evidence="3">
    <location>
        <begin position="263"/>
        <end position="360"/>
    </location>
</feature>
<feature type="domain" description="FAR1" evidence="2">
    <location>
        <begin position="62"/>
        <end position="144"/>
    </location>
</feature>
<dbReference type="PANTHER" id="PTHR47718">
    <property type="entry name" value="OS01G0519700 PROTEIN"/>
    <property type="match status" value="1"/>
</dbReference>
<feature type="compositionally biased region" description="Low complexity" evidence="1">
    <location>
        <begin position="730"/>
        <end position="739"/>
    </location>
</feature>
<evidence type="ECO:0008006" key="8">
    <source>
        <dbReference type="Google" id="ProtNLM"/>
    </source>
</evidence>
<dbReference type="Gene3D" id="1.10.443.20">
    <property type="entry name" value="Centromere DNA-binding protein complex CBF3 subunit, domain 2"/>
    <property type="match status" value="1"/>
</dbReference>
<dbReference type="InterPro" id="IPR004330">
    <property type="entry name" value="FAR1_DNA_bnd_dom"/>
</dbReference>
<feature type="region of interest" description="Disordered" evidence="1">
    <location>
        <begin position="1503"/>
        <end position="1570"/>
    </location>
</feature>
<feature type="compositionally biased region" description="Polar residues" evidence="1">
    <location>
        <begin position="390"/>
        <end position="404"/>
    </location>
</feature>
<evidence type="ECO:0000313" key="6">
    <source>
        <dbReference type="EMBL" id="KAF6515791.1"/>
    </source>
</evidence>
<dbReference type="Pfam" id="PF03101">
    <property type="entry name" value="FAR1"/>
    <property type="match status" value="1"/>
</dbReference>
<feature type="region of interest" description="Disordered" evidence="1">
    <location>
        <begin position="1"/>
        <end position="48"/>
    </location>
</feature>
<proteinExistence type="predicted"/>
<comment type="caution">
    <text evidence="6">The sequence shown here is derived from an EMBL/GenBank/DDBJ whole genome shotgun (WGS) entry which is preliminary data.</text>
</comment>
<feature type="compositionally biased region" description="Low complexity" evidence="1">
    <location>
        <begin position="1532"/>
        <end position="1542"/>
    </location>
</feature>
<feature type="domain" description="Ndc10" evidence="5">
    <location>
        <begin position="1003"/>
        <end position="1293"/>
    </location>
</feature>
<evidence type="ECO:0000259" key="4">
    <source>
        <dbReference type="Pfam" id="PF12550"/>
    </source>
</evidence>
<dbReference type="GO" id="GO:0003677">
    <property type="term" value="F:DNA binding"/>
    <property type="evidence" value="ECO:0007669"/>
    <property type="project" value="InterPro"/>
</dbReference>
<dbReference type="InterPro" id="IPR031872">
    <property type="entry name" value="NDC10_II"/>
</dbReference>
<dbReference type="InterPro" id="IPR018289">
    <property type="entry name" value="MULE_transposase_dom"/>
</dbReference>
<feature type="compositionally biased region" description="Gly residues" evidence="1">
    <location>
        <begin position="1510"/>
        <end position="1521"/>
    </location>
</feature>
<dbReference type="EMBL" id="JACDXP010000013">
    <property type="protein sequence ID" value="KAF6515791.1"/>
    <property type="molecule type" value="Genomic_DNA"/>
</dbReference>
<feature type="domain" description="Transcription activator GCR1-like" evidence="4">
    <location>
        <begin position="1417"/>
        <end position="1490"/>
    </location>
</feature>
<dbReference type="Pfam" id="PF16787">
    <property type="entry name" value="NDC10_II"/>
    <property type="match status" value="1"/>
</dbReference>
<evidence type="ECO:0000313" key="7">
    <source>
        <dbReference type="Proteomes" id="UP000593570"/>
    </source>
</evidence>
<feature type="region of interest" description="Disordered" evidence="1">
    <location>
        <begin position="663"/>
        <end position="749"/>
    </location>
</feature>
<feature type="compositionally biased region" description="Basic and acidic residues" evidence="1">
    <location>
        <begin position="136"/>
        <end position="148"/>
    </location>
</feature>
<feature type="compositionally biased region" description="Polar residues" evidence="1">
    <location>
        <begin position="684"/>
        <end position="704"/>
    </location>
</feature>
<gene>
    <name evidence="6" type="ORF">HZS61_004532</name>
</gene>
<dbReference type="Proteomes" id="UP000593570">
    <property type="component" value="Unassembled WGS sequence"/>
</dbReference>
<name>A0A8H6LE39_FUSOX</name>
<dbReference type="InterPro" id="IPR038279">
    <property type="entry name" value="Ndc10_dom2_sf"/>
</dbReference>
<sequence length="1570" mass="176164">MRSNPLLPTPRLESRPAGHHPLKRSDLHRLGFPRPPPRMQSPNPPITGNPFLTVETLLDSVNAFAKANGFGFAKHNGRSYKGRKIRYSLRCDRYGDPRPSRGAGLRQRKSRKCGCKWMVIAEALEEGKWVLRRHSNPEHNQHNHDRSIRPSAHPSHRRLTTPVRATIESMSRRVGIRARDVRAVVQEQHPESIFTQRDIYNARALINRDKLSGYTPTAALIKLFDDLHIPYLAKLVDNEPSRLVGLVWTFPYCLQMWKRFPEVISFDNTYNTNRFKLPLFQATGQTCLGSVFNAAFGLIDNERREGFQFLSESIRQLAEQHSIRRPDVIITDFDEQMKAALNDQFPDVQQQLCIYHISSNVLLKSKQKWAMDRCDRSSSHEDSERDDSVPQRQAQLSPKDQQSIHATSSEVIPHSYQGVLMMWKFVLFAETEEAHEKAWGNLCKEFDDQRAILRYLHGTYMPVRAQWAGCFIRKYRNFGIRVTSGTEASNNNMKSYLLNGMSHLYRLVEAMQDMIKDQERDFSDAYAADEVLTAREYMGSGSEYLGDLRAAISSKGLGLINKQYRLARKAMPAGKNPFPKPLGDCKDDCSVSVELGIPCCHKVYSKLGSAASFTKWEVHPRWRLRESSAQDPYRRILDPKIATALRGRPRNIAQVVPVRLTIRSSESQPDGMGSSERGYGRLPSSRNKSTVVRTELGASQQARSKASERRRGRPPRSQNRSTLARLEVDASQQASSQASTLHRHQAHRRSAVFREGRTTGFDWSYTPVVTPLKGCTAQRDNERWLALVGVQMAWCHTPRAAADGSLYSWPDGELVTADKLAAWLKEDILLRRVAPPQKKPRARGKGKGKGKAVQLRRQLEQEQLEAAALAEAETLAEALEVPLAEAAELLADDREGYVPPTALAPAAADLAEGSLLTRGTIDAYIAAVIELWRLQVAHGNANTENPRGAAVRGFLEQRGRQRGKHDRASFKDRGTDGIQAGYSPGEWLRVQDLLLSGAAYMPQNLRTRVDLLFGHYYLLRGENRRKMELADLSLLDYPSSEGPTPCGCLVTLLQDGKLNKTAKKEFMGALRHKDPLFCTQGALAQLFFWRWHVAGEPSPSFRRRQDWYRIKVLVGRDREQELSYPTQLQETWRIFGAAGLMASKKTHLPRRVGAQDAETHGTSLAQISQAGRWNQSVLCQAYLTHLPRQFMRIVAGFSASPGDYFLARAAHEPPYVLQKQLWPWIEEWEPRFEARARRQCWAEGGLDDDDLAADGFLKLMRRLRIVLLQDLAVLQPRYPSLPFFAYAPFNGPEWDEFAVAVRSDAVGATEPLSLFVQRALPELSGVLESTREAVLQNSQQLAIRLEARLEGIQDGLDALLQGKVPVTFTGHFGAEPAVSLAPAPAPSTAPTLNFNTAPAPAPEPPVPGMPVVAALAKVFTVRVVWKEWEEGIAGQPAVRVLEETWGSRWRPGNGIRVQFCRRKVIWDELLARTASGKSEEEAVAELELLRAGRSLNRLVDELKQRRRRGQGQGRIRGGGGPPLVDAKPGPPAAAHANISAPARLYSVALKPNGPPERSSPPALELHRFGS</sequence>
<feature type="compositionally biased region" description="Basic and acidic residues" evidence="1">
    <location>
        <begin position="966"/>
        <end position="975"/>
    </location>
</feature>
<dbReference type="InterPro" id="IPR022210">
    <property type="entry name" value="TF_GCR1-like"/>
</dbReference>
<feature type="compositionally biased region" description="Basic and acidic residues" evidence="1">
    <location>
        <begin position="374"/>
        <end position="389"/>
    </location>
</feature>
<evidence type="ECO:0000259" key="2">
    <source>
        <dbReference type="Pfam" id="PF03101"/>
    </source>
</evidence>
<dbReference type="Pfam" id="PF12550">
    <property type="entry name" value="GCR1_C"/>
    <property type="match status" value="1"/>
</dbReference>
<evidence type="ECO:0000256" key="1">
    <source>
        <dbReference type="SAM" id="MobiDB-lite"/>
    </source>
</evidence>
<dbReference type="Pfam" id="PF10551">
    <property type="entry name" value="MULE"/>
    <property type="match status" value="1"/>
</dbReference>
<feature type="compositionally biased region" description="Pro residues" evidence="1">
    <location>
        <begin position="33"/>
        <end position="47"/>
    </location>
</feature>
<reference evidence="6 7" key="1">
    <citation type="journal article" date="2020" name="bioRxiv">
        <title>A chromosome-scale genome assembly for the Fusarium oxysporum strain Fo5176 to establish a model Arabidopsis-fungal pathosystem.</title>
        <authorList>
            <person name="Fokkens L."/>
            <person name="Guo L."/>
            <person name="Dora S."/>
            <person name="Wang B."/>
            <person name="Ye K."/>
            <person name="Sanchez-Rodriguez C."/>
            <person name="Croll D."/>
        </authorList>
    </citation>
    <scope>NUCLEOTIDE SEQUENCE [LARGE SCALE GENOMIC DNA]</scope>
    <source>
        <strain evidence="6 7">Fo5176</strain>
    </source>
</reference>
<organism evidence="6 7">
    <name type="scientific">Fusarium oxysporum f. sp. conglutinans</name>
    <dbReference type="NCBI Taxonomy" id="100902"/>
    <lineage>
        <taxon>Eukaryota</taxon>
        <taxon>Fungi</taxon>
        <taxon>Dikarya</taxon>
        <taxon>Ascomycota</taxon>
        <taxon>Pezizomycotina</taxon>
        <taxon>Sordariomycetes</taxon>
        <taxon>Hypocreomycetidae</taxon>
        <taxon>Hypocreales</taxon>
        <taxon>Nectriaceae</taxon>
        <taxon>Fusarium</taxon>
        <taxon>Fusarium oxysporum species complex</taxon>
    </lineage>
</organism>